<evidence type="ECO:0000256" key="4">
    <source>
        <dbReference type="ARBA" id="ARBA00022475"/>
    </source>
</evidence>
<dbReference type="PANTHER" id="PTHR22752:SF10">
    <property type="entry name" value="G-PROTEIN COUPLED RECEPTOR 161"/>
    <property type="match status" value="1"/>
</dbReference>
<dbReference type="AlphaFoldDB" id="A0AAN8JGI0"/>
<evidence type="ECO:0000313" key="19">
    <source>
        <dbReference type="Proteomes" id="UP001347796"/>
    </source>
</evidence>
<dbReference type="InterPro" id="IPR000276">
    <property type="entry name" value="GPCR_Rhodpsn"/>
</dbReference>
<sequence length="563" mass="62851">MALQVETRSTSLFEDYLLVVYLAVTFLLSTSMTGLVCYFFHKKPHLLTVSNGFVLNLICSEQCFTVLLMTFSVTSLLYGSWIYSDVLCRVQGYLVIVMMTTIQGSSVIIALDRKFAINNSLRYAGIFNQSLGVVMIALTWAIGLLLGFPALIGWSAYEYNEALYMCTPRFGKDMGYSVLFLLVVFVIPFLVGCVCYACVFVAALSHTKRSVKIWPVQQSTTSTAATTNNSRHQENGNNDTSSSECESSAIAVDKSTQQSSYRPQRNITRIKTVKTLLLVCLGYVTSWLPLFVIIVKQTANMSVSASFGKFTMAMLMTSAVFMQIVYVILNRTSRKELWKCLQTCSSKLFKSKDSSNIDIKISTISSNPSTSTNLNNGGNHSIIKDSILTPDVLPTIEETELEMSGETLFRIHPFSFRKPITQPHHLGTQSRIESCDLCHLRGSEKLPSIHVTVDPVESRIRKTSHGDLRSKTFHPTRSSICNGSDVLPSAHLTNDPIEPRCRKISLGDLHGWKMHPKPHPPSDKDRFDSEKNGFQVDRQIKKNARKTSGLRPHPFSPSLNNSL</sequence>
<evidence type="ECO:0000256" key="10">
    <source>
        <dbReference type="ARBA" id="ARBA00023157"/>
    </source>
</evidence>
<evidence type="ECO:0000256" key="9">
    <source>
        <dbReference type="ARBA" id="ARBA00023136"/>
    </source>
</evidence>
<dbReference type="CDD" id="cd00637">
    <property type="entry name" value="7tm_classA_rhodopsin-like"/>
    <property type="match status" value="1"/>
</dbReference>
<dbReference type="PANTHER" id="PTHR22752">
    <property type="entry name" value="G PROTEIN-COUPLED RECEPTOR"/>
    <property type="match status" value="1"/>
</dbReference>
<evidence type="ECO:0000256" key="15">
    <source>
        <dbReference type="SAM" id="MobiDB-lite"/>
    </source>
</evidence>
<evidence type="ECO:0000256" key="2">
    <source>
        <dbReference type="ARBA" id="ARBA00004651"/>
    </source>
</evidence>
<organism evidence="18 19">
    <name type="scientific">Patella caerulea</name>
    <name type="common">Rayed Mediterranean limpet</name>
    <dbReference type="NCBI Taxonomy" id="87958"/>
    <lineage>
        <taxon>Eukaryota</taxon>
        <taxon>Metazoa</taxon>
        <taxon>Spiralia</taxon>
        <taxon>Lophotrochozoa</taxon>
        <taxon>Mollusca</taxon>
        <taxon>Gastropoda</taxon>
        <taxon>Patellogastropoda</taxon>
        <taxon>Patelloidea</taxon>
        <taxon>Patellidae</taxon>
        <taxon>Patella</taxon>
    </lineage>
</organism>
<evidence type="ECO:0000256" key="3">
    <source>
        <dbReference type="ARBA" id="ARBA00022473"/>
    </source>
</evidence>
<dbReference type="InterPro" id="IPR017452">
    <property type="entry name" value="GPCR_Rhodpsn_7TM"/>
</dbReference>
<keyword evidence="9 16" id="KW-0472">Membrane</keyword>
<keyword evidence="4" id="KW-1003">Cell membrane</keyword>
<evidence type="ECO:0000256" key="12">
    <source>
        <dbReference type="ARBA" id="ARBA00023180"/>
    </source>
</evidence>
<feature type="region of interest" description="Disordered" evidence="15">
    <location>
        <begin position="511"/>
        <end position="563"/>
    </location>
</feature>
<evidence type="ECO:0000256" key="1">
    <source>
        <dbReference type="ARBA" id="ARBA00004309"/>
    </source>
</evidence>
<dbReference type="Gene3D" id="1.20.1070.10">
    <property type="entry name" value="Rhodopsin 7-helix transmembrane proteins"/>
    <property type="match status" value="1"/>
</dbReference>
<dbReference type="PROSITE" id="PS50262">
    <property type="entry name" value="G_PROTEIN_RECEP_F1_2"/>
    <property type="match status" value="1"/>
</dbReference>
<comment type="subcellular location">
    <subcellularLocation>
        <location evidence="2">Cell membrane</location>
        <topology evidence="2">Multi-pass membrane protein</topology>
    </subcellularLocation>
    <subcellularLocation>
        <location evidence="1">Cell projection</location>
        <location evidence="1">Cilium membrane</location>
    </subcellularLocation>
</comment>
<evidence type="ECO:0000256" key="6">
    <source>
        <dbReference type="ARBA" id="ARBA00022989"/>
    </source>
</evidence>
<evidence type="ECO:0000259" key="17">
    <source>
        <dbReference type="PROSITE" id="PS50262"/>
    </source>
</evidence>
<keyword evidence="6 16" id="KW-1133">Transmembrane helix</keyword>
<feature type="domain" description="G-protein coupled receptors family 1 profile" evidence="17">
    <location>
        <begin position="32"/>
        <end position="326"/>
    </location>
</feature>
<feature type="transmembrane region" description="Helical" evidence="16">
    <location>
        <begin position="53"/>
        <end position="78"/>
    </location>
</feature>
<feature type="compositionally biased region" description="Polar residues" evidence="15">
    <location>
        <begin position="235"/>
        <end position="244"/>
    </location>
</feature>
<protein>
    <recommendedName>
        <fullName evidence="17">G-protein coupled receptors family 1 profile domain-containing protein</fullName>
    </recommendedName>
</protein>
<keyword evidence="7" id="KW-0297">G-protein coupled receptor</keyword>
<feature type="transmembrane region" description="Helical" evidence="16">
    <location>
        <begin position="307"/>
        <end position="329"/>
    </location>
</feature>
<dbReference type="SUPFAM" id="SSF81321">
    <property type="entry name" value="Family A G protein-coupled receptor-like"/>
    <property type="match status" value="1"/>
</dbReference>
<feature type="transmembrane region" description="Helical" evidence="16">
    <location>
        <begin position="275"/>
        <end position="295"/>
    </location>
</feature>
<feature type="region of interest" description="Disordered" evidence="15">
    <location>
        <begin position="223"/>
        <end position="244"/>
    </location>
</feature>
<feature type="transmembrane region" description="Helical" evidence="16">
    <location>
        <begin position="131"/>
        <end position="157"/>
    </location>
</feature>
<evidence type="ECO:0000256" key="11">
    <source>
        <dbReference type="ARBA" id="ARBA00023170"/>
    </source>
</evidence>
<proteinExistence type="predicted"/>
<keyword evidence="5 16" id="KW-0812">Transmembrane</keyword>
<evidence type="ECO:0000256" key="8">
    <source>
        <dbReference type="ARBA" id="ARBA00023069"/>
    </source>
</evidence>
<keyword evidence="8" id="KW-0969">Cilium</keyword>
<keyword evidence="10" id="KW-1015">Disulfide bond</keyword>
<evidence type="ECO:0000256" key="16">
    <source>
        <dbReference type="SAM" id="Phobius"/>
    </source>
</evidence>
<dbReference type="EMBL" id="JAZGQO010000010">
    <property type="protein sequence ID" value="KAK6175161.1"/>
    <property type="molecule type" value="Genomic_DNA"/>
</dbReference>
<keyword evidence="11" id="KW-0675">Receptor</keyword>
<feature type="transmembrane region" description="Helical" evidence="16">
    <location>
        <begin position="16"/>
        <end position="41"/>
    </location>
</feature>
<gene>
    <name evidence="18" type="ORF">SNE40_013683</name>
</gene>
<evidence type="ECO:0000256" key="13">
    <source>
        <dbReference type="ARBA" id="ARBA00023224"/>
    </source>
</evidence>
<keyword evidence="14" id="KW-0966">Cell projection</keyword>
<feature type="compositionally biased region" description="Basic and acidic residues" evidence="15">
    <location>
        <begin position="520"/>
        <end position="531"/>
    </location>
</feature>
<comment type="caution">
    <text evidence="18">The sequence shown here is derived from an EMBL/GenBank/DDBJ whole genome shotgun (WGS) entry which is preliminary data.</text>
</comment>
<dbReference type="GO" id="GO:0004930">
    <property type="term" value="F:G protein-coupled receptor activity"/>
    <property type="evidence" value="ECO:0007669"/>
    <property type="project" value="UniProtKB-KW"/>
</dbReference>
<keyword evidence="19" id="KW-1185">Reference proteome</keyword>
<evidence type="ECO:0000256" key="7">
    <source>
        <dbReference type="ARBA" id="ARBA00023040"/>
    </source>
</evidence>
<dbReference type="GO" id="GO:0060170">
    <property type="term" value="C:ciliary membrane"/>
    <property type="evidence" value="ECO:0007669"/>
    <property type="project" value="UniProtKB-SubCell"/>
</dbReference>
<evidence type="ECO:0000256" key="14">
    <source>
        <dbReference type="ARBA" id="ARBA00023273"/>
    </source>
</evidence>
<accession>A0AAN8JGI0</accession>
<feature type="transmembrane region" description="Helical" evidence="16">
    <location>
        <begin position="177"/>
        <end position="204"/>
    </location>
</feature>
<dbReference type="Pfam" id="PF00001">
    <property type="entry name" value="7tm_1"/>
    <property type="match status" value="1"/>
</dbReference>
<keyword evidence="12" id="KW-0325">Glycoprotein</keyword>
<keyword evidence="3" id="KW-0217">Developmental protein</keyword>
<reference evidence="18 19" key="1">
    <citation type="submission" date="2024-01" db="EMBL/GenBank/DDBJ databases">
        <title>The genome of the rayed Mediterranean limpet Patella caerulea (Linnaeus, 1758).</title>
        <authorList>
            <person name="Anh-Thu Weber A."/>
            <person name="Halstead-Nussloch G."/>
        </authorList>
    </citation>
    <scope>NUCLEOTIDE SEQUENCE [LARGE SCALE GENOMIC DNA]</scope>
    <source>
        <strain evidence="18">AATW-2023a</strain>
        <tissue evidence="18">Whole specimen</tissue>
    </source>
</reference>
<name>A0AAN8JGI0_PATCE</name>
<keyword evidence="13" id="KW-0807">Transducer</keyword>
<feature type="transmembrane region" description="Helical" evidence="16">
    <location>
        <begin position="90"/>
        <end position="111"/>
    </location>
</feature>
<dbReference type="GO" id="GO:0005768">
    <property type="term" value="C:endosome"/>
    <property type="evidence" value="ECO:0007669"/>
    <property type="project" value="TreeGrafter"/>
</dbReference>
<evidence type="ECO:0000256" key="5">
    <source>
        <dbReference type="ARBA" id="ARBA00022692"/>
    </source>
</evidence>
<evidence type="ECO:0000313" key="18">
    <source>
        <dbReference type="EMBL" id="KAK6175161.1"/>
    </source>
</evidence>
<dbReference type="Proteomes" id="UP001347796">
    <property type="component" value="Unassembled WGS sequence"/>
</dbReference>
<dbReference type="PRINTS" id="PR00237">
    <property type="entry name" value="GPCRRHODOPSN"/>
</dbReference>